<feature type="compositionally biased region" description="Low complexity" evidence="1">
    <location>
        <begin position="927"/>
        <end position="938"/>
    </location>
</feature>
<feature type="region of interest" description="Disordered" evidence="1">
    <location>
        <begin position="775"/>
        <end position="846"/>
    </location>
</feature>
<feature type="compositionally biased region" description="Polar residues" evidence="1">
    <location>
        <begin position="831"/>
        <end position="844"/>
    </location>
</feature>
<feature type="region of interest" description="Disordered" evidence="1">
    <location>
        <begin position="198"/>
        <end position="615"/>
    </location>
</feature>
<sequence length="1199" mass="125776">MAATASERPVEAVRTRWSNWKSRRSIAGPSSPSQVDEGMWDKNDDAFLEEVAILAASPSASSLQRLGAFPSSVGRDSFSHSDTLYEEPQFPKAVRMGSLSGSVDTFRDPFARSSRQLLAPQLQIDCDAAGLSTPSDGSSGRFTFSSPSSSRDESQSSSMRVAQHGRDTRSSPKSSPTAAAFSFRALDESLLTLDAAEARARGDYGVDPRSATELRGDMLSPVGVMEDVGPSDEVYQSRRSSGLAPELDDRGSQEVLQSTDMSRDDTRQGLGIDTLRAYQPNTAAPVPAPAQEPAEQGLARSHSKRGLLSKRTPAMSPRSPESEATLGSAFEPAPPRPPRSREQSLQHWAAHSAGWTVEPHAQSPRTPETATRRGSKSSDTTPRKSPAIKSGFVSGLRKLMSGGGASAGSPGKRNTPRQRESSVASITATPAAEEVQIVSGPPGARAMYEPVPVHQLQSPARPATATASPAFAFGAGQQATASGSGPASGMVSRSASLRSFGASSTASHSIAPPRPPRPDAPRHVRQLSSGAGETEHLASSASSHESHRGTRTRTTSIDSMRARVLMHSRAGDRLSGAGSVGPDGMGRRSRTSSRSSVIEHVGHEEARRRSGLQGPVLLGSANKITRPHTRAGGASSDLVELLDAASGEPRFVEQAPLRPPRAGDVRPGSSQSAMAFLDSPNVASNFNHAHTQRWSTLGSPGGPSSGMFARRGSETSARFSRRGSDASSVATPEPSPRYASGARGLHAHSPIGHIEELRGPALVTASVDDLRSGVLSPSPLAPHGAESLVRSGSARRSRLSSADGLANRPERRSFVNTGSKRWSGLFGGNGSQRKITASNISRPTSVSSSALSDAAADMLARPFEDSSPRSANFGVTPAQQYPARVANRSSTATSRASSTRGTDNTEDESREMMPSDELRAIVNRNRSGSSASTHSSAMSPPPWAMPISPGVAARHSVASRRPSTSDAIGSAYPMANAYYAPTYTPPIHSSLSSVSADRSWAARPASANEAPNASSLGRRPSGFDAAAFDATAAFESIPSPHPVRGEDDAAPQDVDDDEDSVLDEDAGTGSSPARSLRDERPHTPPQQIMRSRSSLTPFQGGRPLPTDAPRSPGAGFDDPEVELLEDDCDAAAPPADGSDDLDGARIGLTTMPLGRSSVLVRSRSNEALRGVADAVSRAAGQDSGMLGAGRCDRRSYAYV</sequence>
<feature type="compositionally biased region" description="Low complexity" evidence="1">
    <location>
        <begin position="458"/>
        <end position="489"/>
    </location>
</feature>
<keyword evidence="3" id="KW-1185">Reference proteome</keyword>
<organism evidence="2 3">
    <name type="scientific">Tilletiopsis washingtonensis</name>
    <dbReference type="NCBI Taxonomy" id="58919"/>
    <lineage>
        <taxon>Eukaryota</taxon>
        <taxon>Fungi</taxon>
        <taxon>Dikarya</taxon>
        <taxon>Basidiomycota</taxon>
        <taxon>Ustilaginomycotina</taxon>
        <taxon>Exobasidiomycetes</taxon>
        <taxon>Entylomatales</taxon>
        <taxon>Entylomatales incertae sedis</taxon>
        <taxon>Tilletiopsis</taxon>
    </lineage>
</organism>
<dbReference type="Proteomes" id="UP000245946">
    <property type="component" value="Unassembled WGS sequence"/>
</dbReference>
<feature type="region of interest" description="Disordered" evidence="1">
    <location>
        <begin position="687"/>
        <end position="746"/>
    </location>
</feature>
<gene>
    <name evidence="2" type="ORF">FA09DRAFT_324279</name>
</gene>
<feature type="compositionally biased region" description="Acidic residues" evidence="1">
    <location>
        <begin position="1048"/>
        <end position="1066"/>
    </location>
</feature>
<feature type="region of interest" description="Disordered" evidence="1">
    <location>
        <begin position="1035"/>
        <end position="1120"/>
    </location>
</feature>
<accession>A0A316ZHQ8</accession>
<feature type="region of interest" description="Disordered" evidence="1">
    <location>
        <begin position="128"/>
        <end position="179"/>
    </location>
</feature>
<dbReference type="OrthoDB" id="10307252at2759"/>
<feature type="compositionally biased region" description="Polar residues" evidence="1">
    <location>
        <begin position="491"/>
        <end position="508"/>
    </location>
</feature>
<feature type="region of interest" description="Disordered" evidence="1">
    <location>
        <begin position="866"/>
        <end position="947"/>
    </location>
</feature>
<protein>
    <submittedName>
        <fullName evidence="2">Uncharacterized protein</fullName>
    </submittedName>
</protein>
<feature type="compositionally biased region" description="Low complexity" evidence="1">
    <location>
        <begin position="283"/>
        <end position="296"/>
    </location>
</feature>
<feature type="compositionally biased region" description="Polar residues" evidence="1">
    <location>
        <begin position="687"/>
        <end position="697"/>
    </location>
</feature>
<feature type="compositionally biased region" description="Low complexity" evidence="1">
    <location>
        <begin position="138"/>
        <end position="149"/>
    </location>
</feature>
<name>A0A316ZHQ8_9BASI</name>
<evidence type="ECO:0000313" key="2">
    <source>
        <dbReference type="EMBL" id="PWO00807.1"/>
    </source>
</evidence>
<feature type="region of interest" description="Disordered" evidence="1">
    <location>
        <begin position="650"/>
        <end position="672"/>
    </location>
</feature>
<evidence type="ECO:0000256" key="1">
    <source>
        <dbReference type="SAM" id="MobiDB-lite"/>
    </source>
</evidence>
<feature type="compositionally biased region" description="Basic and acidic residues" evidence="1">
    <location>
        <begin position="198"/>
        <end position="216"/>
    </location>
</feature>
<dbReference type="EMBL" id="KZ819284">
    <property type="protein sequence ID" value="PWO00807.1"/>
    <property type="molecule type" value="Genomic_DNA"/>
</dbReference>
<feature type="compositionally biased region" description="Polar residues" evidence="1">
    <location>
        <begin position="1085"/>
        <end position="1097"/>
    </location>
</feature>
<feature type="compositionally biased region" description="Basic and acidic residues" evidence="1">
    <location>
        <begin position="910"/>
        <end position="919"/>
    </location>
</feature>
<evidence type="ECO:0000313" key="3">
    <source>
        <dbReference type="Proteomes" id="UP000245946"/>
    </source>
</evidence>
<dbReference type="AlphaFoldDB" id="A0A316ZHQ8"/>
<feature type="compositionally biased region" description="Low complexity" evidence="1">
    <location>
        <begin position="883"/>
        <end position="902"/>
    </location>
</feature>
<dbReference type="RefSeq" id="XP_025601085.1">
    <property type="nucleotide sequence ID" value="XM_025741124.1"/>
</dbReference>
<dbReference type="GeneID" id="37268668"/>
<reference evidence="2 3" key="1">
    <citation type="journal article" date="2018" name="Mol. Biol. Evol.">
        <title>Broad Genomic Sampling Reveals a Smut Pathogenic Ancestry of the Fungal Clade Ustilaginomycotina.</title>
        <authorList>
            <person name="Kijpornyongpan T."/>
            <person name="Mondo S.J."/>
            <person name="Barry K."/>
            <person name="Sandor L."/>
            <person name="Lee J."/>
            <person name="Lipzen A."/>
            <person name="Pangilinan J."/>
            <person name="LaButti K."/>
            <person name="Hainaut M."/>
            <person name="Henrissat B."/>
            <person name="Grigoriev I.V."/>
            <person name="Spatafora J.W."/>
            <person name="Aime M.C."/>
        </authorList>
    </citation>
    <scope>NUCLEOTIDE SEQUENCE [LARGE SCALE GENOMIC DNA]</scope>
    <source>
        <strain evidence="2 3">MCA 4186</strain>
    </source>
</reference>
<proteinExistence type="predicted"/>